<dbReference type="EC" id="3.4.22.14" evidence="2"/>
<keyword evidence="4" id="KW-1185">Reference proteome</keyword>
<feature type="domain" description="Cathepsin propeptide inhibitor" evidence="1">
    <location>
        <begin position="45"/>
        <end position="102"/>
    </location>
</feature>
<dbReference type="InParanoid" id="A0A251VG87"/>
<evidence type="ECO:0000313" key="3">
    <source>
        <dbReference type="EMBL" id="OTG33711.1"/>
    </source>
</evidence>
<dbReference type="Proteomes" id="UP000215914">
    <property type="component" value="Chromosome 2"/>
</dbReference>
<evidence type="ECO:0000313" key="4">
    <source>
        <dbReference type="Proteomes" id="UP000215914"/>
    </source>
</evidence>
<gene>
    <name evidence="3" type="ORF">HannXRQ_Chr02g0037681</name>
    <name evidence="2" type="ORF">HanXRQr2_Chr02g0055871</name>
</gene>
<dbReference type="InterPro" id="IPR013201">
    <property type="entry name" value="Prot_inhib_I29"/>
</dbReference>
<dbReference type="InterPro" id="IPR038765">
    <property type="entry name" value="Papain-like_cys_pep_sf"/>
</dbReference>
<dbReference type="Gene3D" id="1.10.287.2250">
    <property type="match status" value="1"/>
</dbReference>
<dbReference type="Gramene" id="mRNA:HanXRQr2_Chr02g0055871">
    <property type="protein sequence ID" value="mRNA:HanXRQr2_Chr02g0055871"/>
    <property type="gene ID" value="HanXRQr2_Chr02g0055871"/>
</dbReference>
<dbReference type="EMBL" id="MNCJ02000317">
    <property type="protein sequence ID" value="KAF5817677.1"/>
    <property type="molecule type" value="Genomic_DNA"/>
</dbReference>
<dbReference type="AlphaFoldDB" id="A0A251VG87"/>
<evidence type="ECO:0000313" key="2">
    <source>
        <dbReference type="EMBL" id="KAF5817677.1"/>
    </source>
</evidence>
<evidence type="ECO:0000259" key="1">
    <source>
        <dbReference type="SMART" id="SM00848"/>
    </source>
</evidence>
<protein>
    <submittedName>
        <fullName evidence="2">Actinidain</fullName>
        <ecNumber evidence="2">3.4.22.14</ecNumber>
    </submittedName>
    <submittedName>
        <fullName evidence="3">Putative peptidase C1A</fullName>
    </submittedName>
</protein>
<dbReference type="OMA" id="AMFEAWM"/>
<dbReference type="SMART" id="SM00848">
    <property type="entry name" value="Inhibitor_I29"/>
    <property type="match status" value="1"/>
</dbReference>
<name>A0A251VG87_HELAN</name>
<dbReference type="GO" id="GO:0004197">
    <property type="term" value="F:cysteine-type endopeptidase activity"/>
    <property type="evidence" value="ECO:0007669"/>
    <property type="project" value="UniProtKB-EC"/>
</dbReference>
<proteinExistence type="predicted"/>
<keyword evidence="2" id="KW-0378">Hydrolase</keyword>
<reference evidence="2" key="3">
    <citation type="submission" date="2020-06" db="EMBL/GenBank/DDBJ databases">
        <title>Helianthus annuus Genome sequencing and assembly Release 2.</title>
        <authorList>
            <person name="Gouzy J."/>
            <person name="Langlade N."/>
            <person name="Munos S."/>
        </authorList>
    </citation>
    <scope>NUCLEOTIDE SEQUENCE</scope>
    <source>
        <tissue evidence="2">Leaves</tissue>
    </source>
</reference>
<dbReference type="OrthoDB" id="948996at2759"/>
<dbReference type="STRING" id="4232.A0A251VG87"/>
<dbReference type="Pfam" id="PF08246">
    <property type="entry name" value="Inhibitor_I29"/>
    <property type="match status" value="1"/>
</dbReference>
<dbReference type="SUPFAM" id="SSF54001">
    <property type="entry name" value="Cysteine proteinases"/>
    <property type="match status" value="1"/>
</dbReference>
<organism evidence="3 4">
    <name type="scientific">Helianthus annuus</name>
    <name type="common">Common sunflower</name>
    <dbReference type="NCBI Taxonomy" id="4232"/>
    <lineage>
        <taxon>Eukaryota</taxon>
        <taxon>Viridiplantae</taxon>
        <taxon>Streptophyta</taxon>
        <taxon>Embryophyta</taxon>
        <taxon>Tracheophyta</taxon>
        <taxon>Spermatophyta</taxon>
        <taxon>Magnoliopsida</taxon>
        <taxon>eudicotyledons</taxon>
        <taxon>Gunneridae</taxon>
        <taxon>Pentapetalae</taxon>
        <taxon>asterids</taxon>
        <taxon>campanulids</taxon>
        <taxon>Asterales</taxon>
        <taxon>Asteraceae</taxon>
        <taxon>Asteroideae</taxon>
        <taxon>Heliantheae alliance</taxon>
        <taxon>Heliantheae</taxon>
        <taxon>Helianthus</taxon>
    </lineage>
</organism>
<accession>A0A251VG87</accession>
<sequence>MAAIRLKSLPLRLTNFMTKQLRPIIQSKGFNSSGGHTTDEVKAMFEAWMVEHKRVYNTLAEKEKRFQNFKDNLKDIEKHNSTGNSTYRLGLTKFSDMTHEEFGRIYGGRIADP</sequence>
<reference evidence="3" key="2">
    <citation type="submission" date="2017-02" db="EMBL/GenBank/DDBJ databases">
        <title>Sunflower complete genome.</title>
        <authorList>
            <person name="Langlade N."/>
            <person name="Munos S."/>
        </authorList>
    </citation>
    <scope>NUCLEOTIDE SEQUENCE [LARGE SCALE GENOMIC DNA]</scope>
    <source>
        <tissue evidence="3">Leaves</tissue>
    </source>
</reference>
<reference evidence="2 4" key="1">
    <citation type="journal article" date="2017" name="Nature">
        <title>The sunflower genome provides insights into oil metabolism, flowering and Asterid evolution.</title>
        <authorList>
            <person name="Badouin H."/>
            <person name="Gouzy J."/>
            <person name="Grassa C.J."/>
            <person name="Murat F."/>
            <person name="Staton S.E."/>
            <person name="Cottret L."/>
            <person name="Lelandais-Briere C."/>
            <person name="Owens G.L."/>
            <person name="Carrere S."/>
            <person name="Mayjonade B."/>
            <person name="Legrand L."/>
            <person name="Gill N."/>
            <person name="Kane N.C."/>
            <person name="Bowers J.E."/>
            <person name="Hubner S."/>
            <person name="Bellec A."/>
            <person name="Berard A."/>
            <person name="Berges H."/>
            <person name="Blanchet N."/>
            <person name="Boniface M.C."/>
            <person name="Brunel D."/>
            <person name="Catrice O."/>
            <person name="Chaidir N."/>
            <person name="Claudel C."/>
            <person name="Donnadieu C."/>
            <person name="Faraut T."/>
            <person name="Fievet G."/>
            <person name="Helmstetter N."/>
            <person name="King M."/>
            <person name="Knapp S.J."/>
            <person name="Lai Z."/>
            <person name="Le Paslier M.C."/>
            <person name="Lippi Y."/>
            <person name="Lorenzon L."/>
            <person name="Mandel J.R."/>
            <person name="Marage G."/>
            <person name="Marchand G."/>
            <person name="Marquand E."/>
            <person name="Bret-Mestries E."/>
            <person name="Morien E."/>
            <person name="Nambeesan S."/>
            <person name="Nguyen T."/>
            <person name="Pegot-Espagnet P."/>
            <person name="Pouilly N."/>
            <person name="Raftis F."/>
            <person name="Sallet E."/>
            <person name="Schiex T."/>
            <person name="Thomas J."/>
            <person name="Vandecasteele C."/>
            <person name="Vares D."/>
            <person name="Vear F."/>
            <person name="Vautrin S."/>
            <person name="Crespi M."/>
            <person name="Mangin B."/>
            <person name="Burke J.M."/>
            <person name="Salse J."/>
            <person name="Munos S."/>
            <person name="Vincourt P."/>
            <person name="Rieseberg L.H."/>
            <person name="Langlade N.B."/>
        </authorList>
    </citation>
    <scope>NUCLEOTIDE SEQUENCE [LARGE SCALE GENOMIC DNA]</scope>
    <source>
        <strain evidence="4">cv. SF193</strain>
        <tissue evidence="2">Leaves</tissue>
    </source>
</reference>
<dbReference type="EMBL" id="CM007891">
    <property type="protein sequence ID" value="OTG33711.1"/>
    <property type="molecule type" value="Genomic_DNA"/>
</dbReference>